<feature type="region of interest" description="Disordered" evidence="1">
    <location>
        <begin position="185"/>
        <end position="212"/>
    </location>
</feature>
<sequence>MKAIFGRSSRRSSVATGFSSSSSSHSTPDISQPSPERRLTIHATPSGLVVAPKLHSNVSTPQHQHQQSSSSGCGSGGSLEHKVVTTPAAIKLAWNRDAKIEQVAGREIKSLLDSATEDAEIQAFGIVGIMRVFNYAYLLVITSRSHAGDFFHASLPIYRCSGVLAIPLSHDMALPILKAENARQAMANQGSGDTSSSESDDSDGEDVQKDEVLTPSLVARESFLAGLTESGDTSASSYAATLKPARGKSWTAPSRRERVISEGNPALAERENAPPHNSSLEQATAPGDKTCPSAEGGSTAHVELPNQDGTAGSALEDDANSDNANGPALTPDEQWHEATKAELEDKLVREAAKLFARGEMWFSYDLDITTSLQRKHALVTCGNSATTAGLPFQEPSPLLPLWKRVDRRFWYNEALSKNFVDLSLHAYILPIMQGYFQVTNLPIPSAGSQRASLEGPGSSVGDAMDAVTEAASADDAEAQLMIISRRSKERAGLRYQRRGINDAGQVANYTETEQITFTRKGTQSHLLSFVQFRGSIPLFWSQSPFSMKPPPVLERSDADNVKACSKHFDEQVQRYGKVTCINLAEQHGKEGQITEAYRKRVEEDIKKGDSVKYVAFDFHKECSAMRFENVSKLLGNVHETMESMGYFWASKKNATSAITIASKQMGAFRVSCLDCLDRTNVVQSAFGRHVLGIQLGKADVTLGTSKDEDFEFVYNDTWANNGDMISQAYAGTRALKGDFTRTGKRNFFGMMNDATASVYRMVQGAVTDFFRQTVIDFVHGGLSLNGLERYNDQLAAQDPAESFRLARVRASAIETCASMVLGEDETHLGGWTLFSPVESSQIHGSKFEEKVVLLTPKALYSCGYDFTSEKLSEFSRILIGDIVGIKKGLYIISPNEAYHPEDNWGMVLSYLTEEKRLNNASIRNMPPPSKTSTTNFLAFRAVRSEGNDFSISTNNGSSGTSGGSAATNEQQKWGHPSSNRGRQKSSSDDEVLVLTPRQTIDRLVGMVVEQCRDVGACEDGEEAFVTDETIQSLAQAKANASLFAPLLEGLKRRLWL</sequence>
<reference evidence="4 5" key="1">
    <citation type="submission" date="2014-05" db="EMBL/GenBank/DDBJ databases">
        <title>Draft genome sequence of a rare smut relative, Tilletiaria anomala UBC 951.</title>
        <authorList>
            <consortium name="DOE Joint Genome Institute"/>
            <person name="Toome M."/>
            <person name="Kuo A."/>
            <person name="Henrissat B."/>
            <person name="Lipzen A."/>
            <person name="Tritt A."/>
            <person name="Yoshinaga Y."/>
            <person name="Zane M."/>
            <person name="Barry K."/>
            <person name="Grigoriev I.V."/>
            <person name="Spatafora J.W."/>
            <person name="Aimea M.C."/>
        </authorList>
    </citation>
    <scope>NUCLEOTIDE SEQUENCE [LARGE SCALE GENOMIC DNA]</scope>
    <source>
        <strain evidence="4 5">UBC 951</strain>
    </source>
</reference>
<comment type="caution">
    <text evidence="4">The sequence shown here is derived from an EMBL/GenBank/DDBJ whole genome shotgun (WGS) entry which is preliminary data.</text>
</comment>
<dbReference type="Pfam" id="PF12456">
    <property type="entry name" value="hSac2"/>
    <property type="match status" value="1"/>
</dbReference>
<dbReference type="GO" id="GO:0046856">
    <property type="term" value="P:phosphatidylinositol dephosphorylation"/>
    <property type="evidence" value="ECO:0007669"/>
    <property type="project" value="TreeGrafter"/>
</dbReference>
<organism evidence="4 5">
    <name type="scientific">Tilletiaria anomala (strain ATCC 24038 / CBS 436.72 / UBC 951)</name>
    <dbReference type="NCBI Taxonomy" id="1037660"/>
    <lineage>
        <taxon>Eukaryota</taxon>
        <taxon>Fungi</taxon>
        <taxon>Dikarya</taxon>
        <taxon>Basidiomycota</taxon>
        <taxon>Ustilaginomycotina</taxon>
        <taxon>Exobasidiomycetes</taxon>
        <taxon>Georgefischeriales</taxon>
        <taxon>Tilletiariaceae</taxon>
        <taxon>Tilletiaria</taxon>
    </lineage>
</organism>
<feature type="domain" description="HSac2" evidence="3">
    <location>
        <begin position="803"/>
        <end position="951"/>
    </location>
</feature>
<proteinExistence type="predicted"/>
<evidence type="ECO:0000313" key="4">
    <source>
        <dbReference type="EMBL" id="KDN52684.1"/>
    </source>
</evidence>
<evidence type="ECO:0000313" key="5">
    <source>
        <dbReference type="Proteomes" id="UP000027361"/>
    </source>
</evidence>
<dbReference type="GO" id="GO:0005783">
    <property type="term" value="C:endoplasmic reticulum"/>
    <property type="evidence" value="ECO:0007669"/>
    <property type="project" value="TreeGrafter"/>
</dbReference>
<dbReference type="AlphaFoldDB" id="A0A066WNV2"/>
<feature type="compositionally biased region" description="Low complexity" evidence="1">
    <location>
        <begin position="952"/>
        <end position="968"/>
    </location>
</feature>
<dbReference type="PANTHER" id="PTHR45662:SF7">
    <property type="entry name" value="SACI DOMAIN PROTEIN (AFU_ORTHOLOGUE AFUA_1G15890)"/>
    <property type="match status" value="1"/>
</dbReference>
<dbReference type="EMBL" id="JMSN01000007">
    <property type="protein sequence ID" value="KDN52684.1"/>
    <property type="molecule type" value="Genomic_DNA"/>
</dbReference>
<evidence type="ECO:0000259" key="3">
    <source>
        <dbReference type="PROSITE" id="PS51791"/>
    </source>
</evidence>
<dbReference type="PROSITE" id="PS51791">
    <property type="entry name" value="HSAC2"/>
    <property type="match status" value="1"/>
</dbReference>
<dbReference type="InterPro" id="IPR022158">
    <property type="entry name" value="Inositol_phosphatase"/>
</dbReference>
<dbReference type="InterPro" id="IPR002013">
    <property type="entry name" value="SAC_dom"/>
</dbReference>
<dbReference type="RefSeq" id="XP_013245523.1">
    <property type="nucleotide sequence ID" value="XM_013390069.1"/>
</dbReference>
<dbReference type="Proteomes" id="UP000027361">
    <property type="component" value="Unassembled WGS sequence"/>
</dbReference>
<evidence type="ECO:0000256" key="1">
    <source>
        <dbReference type="SAM" id="MobiDB-lite"/>
    </source>
</evidence>
<dbReference type="GO" id="GO:0043812">
    <property type="term" value="F:phosphatidylinositol-4-phosphate phosphatase activity"/>
    <property type="evidence" value="ECO:0007669"/>
    <property type="project" value="TreeGrafter"/>
</dbReference>
<evidence type="ECO:0000259" key="2">
    <source>
        <dbReference type="PROSITE" id="PS50275"/>
    </source>
</evidence>
<dbReference type="OMA" id="YFWNRHL"/>
<feature type="region of interest" description="Disordered" evidence="1">
    <location>
        <begin position="1"/>
        <end position="36"/>
    </location>
</feature>
<gene>
    <name evidence="4" type="ORF">K437DRAFT_253878</name>
</gene>
<dbReference type="GeneID" id="25263696"/>
<feature type="domain" description="SAC" evidence="2">
    <location>
        <begin position="351"/>
        <end position="731"/>
    </location>
</feature>
<dbReference type="OrthoDB" id="405996at2759"/>
<feature type="region of interest" description="Disordered" evidence="1">
    <location>
        <begin position="57"/>
        <end position="78"/>
    </location>
</feature>
<accession>A0A066WNV2</accession>
<dbReference type="STRING" id="1037660.A0A066WNV2"/>
<dbReference type="InParanoid" id="A0A066WNV2"/>
<dbReference type="HOGENOM" id="CLU_006249_0_0_1"/>
<dbReference type="PANTHER" id="PTHR45662">
    <property type="entry name" value="PHOSPHATIDYLINOSITIDE PHOSPHATASE SAC1"/>
    <property type="match status" value="1"/>
</dbReference>
<dbReference type="InterPro" id="IPR034753">
    <property type="entry name" value="hSac2"/>
</dbReference>
<feature type="region of interest" description="Disordered" evidence="1">
    <location>
        <begin position="230"/>
        <end position="331"/>
    </location>
</feature>
<protein>
    <recommendedName>
        <fullName evidence="6">SAC domain-containing protein</fullName>
    </recommendedName>
</protein>
<feature type="region of interest" description="Disordered" evidence="1">
    <location>
        <begin position="948"/>
        <end position="992"/>
    </location>
</feature>
<dbReference type="Pfam" id="PF02383">
    <property type="entry name" value="Syja_N"/>
    <property type="match status" value="1"/>
</dbReference>
<keyword evidence="5" id="KW-1185">Reference proteome</keyword>
<evidence type="ECO:0008006" key="6">
    <source>
        <dbReference type="Google" id="ProtNLM"/>
    </source>
</evidence>
<feature type="compositionally biased region" description="Low complexity" evidence="1">
    <location>
        <begin position="62"/>
        <end position="72"/>
    </location>
</feature>
<dbReference type="PROSITE" id="PS50275">
    <property type="entry name" value="SAC"/>
    <property type="match status" value="1"/>
</dbReference>
<name>A0A066WNV2_TILAU</name>
<feature type="compositionally biased region" description="Low complexity" evidence="1">
    <location>
        <begin position="11"/>
        <end position="34"/>
    </location>
</feature>
<feature type="compositionally biased region" description="Polar residues" evidence="1">
    <location>
        <begin position="230"/>
        <end position="239"/>
    </location>
</feature>